<evidence type="ECO:0000256" key="5">
    <source>
        <dbReference type="ARBA" id="ARBA00022741"/>
    </source>
</evidence>
<dbReference type="EMBL" id="JAUUTY010000005">
    <property type="protein sequence ID" value="KAK1626525.1"/>
    <property type="molecule type" value="Genomic_DNA"/>
</dbReference>
<dbReference type="PROSITE" id="PS50975">
    <property type="entry name" value="ATP_GRASP"/>
    <property type="match status" value="1"/>
</dbReference>
<accession>A0AAD8RJI9</accession>
<name>A0AAD8RJI9_LOLMU</name>
<organism evidence="15 16">
    <name type="scientific">Lolium multiflorum</name>
    <name type="common">Italian ryegrass</name>
    <name type="synonym">Lolium perenne subsp. multiflorum</name>
    <dbReference type="NCBI Taxonomy" id="4521"/>
    <lineage>
        <taxon>Eukaryota</taxon>
        <taxon>Viridiplantae</taxon>
        <taxon>Streptophyta</taxon>
        <taxon>Embryophyta</taxon>
        <taxon>Tracheophyta</taxon>
        <taxon>Spermatophyta</taxon>
        <taxon>Magnoliopsida</taxon>
        <taxon>Liliopsida</taxon>
        <taxon>Poales</taxon>
        <taxon>Poaceae</taxon>
        <taxon>BOP clade</taxon>
        <taxon>Pooideae</taxon>
        <taxon>Poodae</taxon>
        <taxon>Poeae</taxon>
        <taxon>Poeae Chloroplast Group 2 (Poeae type)</taxon>
        <taxon>Loliodinae</taxon>
        <taxon>Loliinae</taxon>
        <taxon>Lolium</taxon>
    </lineage>
</organism>
<dbReference type="Pfam" id="PF02786">
    <property type="entry name" value="CPSase_L_D2"/>
    <property type="match status" value="1"/>
</dbReference>
<dbReference type="FunFam" id="3.30.470.20:FF:000028">
    <property type="entry name" value="Methylcrotonoyl-CoA carboxylase subunit alpha, mitochondrial"/>
    <property type="match status" value="1"/>
</dbReference>
<dbReference type="Gene3D" id="2.40.50.100">
    <property type="match status" value="1"/>
</dbReference>
<feature type="domain" description="Biotin carboxylation" evidence="14">
    <location>
        <begin position="1"/>
        <end position="431"/>
    </location>
</feature>
<evidence type="ECO:0000259" key="13">
    <source>
        <dbReference type="PROSITE" id="PS50975"/>
    </source>
</evidence>
<dbReference type="PROSITE" id="PS50968">
    <property type="entry name" value="BIOTINYL_LIPOYL"/>
    <property type="match status" value="1"/>
</dbReference>
<comment type="caution">
    <text evidence="15">The sequence shown here is derived from an EMBL/GenBank/DDBJ whole genome shotgun (WGS) entry which is preliminary data.</text>
</comment>
<evidence type="ECO:0000256" key="6">
    <source>
        <dbReference type="ARBA" id="ARBA00022840"/>
    </source>
</evidence>
<dbReference type="PROSITE" id="PS00188">
    <property type="entry name" value="BIOTIN"/>
    <property type="match status" value="1"/>
</dbReference>
<evidence type="ECO:0000256" key="2">
    <source>
        <dbReference type="ARBA" id="ARBA00004305"/>
    </source>
</evidence>
<dbReference type="SUPFAM" id="SSF51230">
    <property type="entry name" value="Single hybrid motif"/>
    <property type="match status" value="1"/>
</dbReference>
<dbReference type="PANTHER" id="PTHR18866:SF33">
    <property type="entry name" value="METHYLCROTONOYL-COA CARBOXYLASE SUBUNIT ALPHA, MITOCHONDRIAL-RELATED"/>
    <property type="match status" value="1"/>
</dbReference>
<dbReference type="SUPFAM" id="SSF56059">
    <property type="entry name" value="Glutathione synthetase ATP-binding domain-like"/>
    <property type="match status" value="1"/>
</dbReference>
<dbReference type="GO" id="GO:0005524">
    <property type="term" value="F:ATP binding"/>
    <property type="evidence" value="ECO:0007669"/>
    <property type="project" value="UniProtKB-UniRule"/>
</dbReference>
<dbReference type="SUPFAM" id="SSF51246">
    <property type="entry name" value="Rudiment single hybrid motif"/>
    <property type="match status" value="1"/>
</dbReference>
<dbReference type="Pfam" id="PF19331">
    <property type="entry name" value="MCCA_BT"/>
    <property type="match status" value="1"/>
</dbReference>
<dbReference type="PROSITE" id="PS00867">
    <property type="entry name" value="CPSASE_2"/>
    <property type="match status" value="1"/>
</dbReference>
<dbReference type="GO" id="GO:0046872">
    <property type="term" value="F:metal ion binding"/>
    <property type="evidence" value="ECO:0007669"/>
    <property type="project" value="InterPro"/>
</dbReference>
<evidence type="ECO:0000256" key="1">
    <source>
        <dbReference type="ARBA" id="ARBA00001953"/>
    </source>
</evidence>
<comment type="subcellular location">
    <subcellularLocation>
        <location evidence="2">Mitochondrion matrix</location>
    </subcellularLocation>
</comment>
<feature type="domain" description="ATP-grasp" evidence="13">
    <location>
        <begin position="103"/>
        <end position="301"/>
    </location>
</feature>
<dbReference type="PROSITE" id="PS00866">
    <property type="entry name" value="CPSASE_1"/>
    <property type="match status" value="1"/>
</dbReference>
<protein>
    <submittedName>
        <fullName evidence="15">Uncharacterized protein</fullName>
    </submittedName>
</protein>
<feature type="domain" description="Lipoyl-binding" evidence="12">
    <location>
        <begin position="600"/>
        <end position="678"/>
    </location>
</feature>
<dbReference type="FunFam" id="2.40.50.100:FF:000003">
    <property type="entry name" value="Acetyl-CoA carboxylase biotin carboxyl carrier protein"/>
    <property type="match status" value="1"/>
</dbReference>
<dbReference type="InterPro" id="IPR011764">
    <property type="entry name" value="Biotin_carboxylation_dom"/>
</dbReference>
<dbReference type="InterPro" id="IPR045774">
    <property type="entry name" value="MCCA_BT_dom"/>
</dbReference>
<evidence type="ECO:0000313" key="15">
    <source>
        <dbReference type="EMBL" id="KAK1626525.1"/>
    </source>
</evidence>
<evidence type="ECO:0000259" key="14">
    <source>
        <dbReference type="PROSITE" id="PS50979"/>
    </source>
</evidence>
<comment type="subunit">
    <text evidence="10">Probably a heterodimer composed of biotin-containing alpha subunits and beta subunits.</text>
</comment>
<sequence>MRTARRLGIPTVAVYSDADRAALHVRAADQAVRLGPAPARQSYLNAAAIVDAALRTGAKAIHPGYGFLSESADFAQLCESEGLTFIGPPPSAIRDMGDKSASKRIMGAAGVPLVPGYHGADQDIELLKLEADKIGYPVLIKPTHGGGGKGMRIVQGPDDFVDSVLSAQREAAASFGIDTLLIEKYITQPRHIEVQVFGDKHGNAIHLYERDCSLQRRHQKIIEEAPAPNVTTEFRAHIGKAAVSAAKAVGYYSAGTVEFIVDTLSGEFYFMEMNTRLQVEHPVTEMIVGQDLVEWQIRVANGERLPLSQEQVPLNGHAFEARIYAENVPRGFLPATGTLHHYQPVPSSTTVRVETGVEQGDTVSMHYDPMIAKLVVWGESRNAALVKLKNSLSNFQIAGLPTNIAFLQELAGHSAFERGLVDTHFIERYKNDLLNSAAKASGEAHDAAARGAMLAAACICRKDHIISEESLRDKTLSVWYSRPPFRMHHSAKRLMEFEFDKELEGSSDELLKLLITYRSDGSYFIETEDGSSPGLDIKVDDKGEQDFRVDIGGVQTDVTLAFYSKDNSKHIHIWHGKHHHHYRQTIRTEELLDDSSQPNHVSEGRSHPKGSVLAPMAGLVVKVLLKDGAQVDDNQPVMVIEAMKMEHVVKAPRAGYIEGLKATAGQQVFDSSVLFTVKDKSTN</sequence>
<dbReference type="SUPFAM" id="SSF52440">
    <property type="entry name" value="PreATP-grasp domain"/>
    <property type="match status" value="1"/>
</dbReference>
<evidence type="ECO:0000313" key="16">
    <source>
        <dbReference type="Proteomes" id="UP001231189"/>
    </source>
</evidence>
<dbReference type="InterPro" id="IPR005479">
    <property type="entry name" value="CPAse_ATP-bd"/>
</dbReference>
<dbReference type="Pfam" id="PF00364">
    <property type="entry name" value="Biotin_lipoyl"/>
    <property type="match status" value="1"/>
</dbReference>
<evidence type="ECO:0000256" key="8">
    <source>
        <dbReference type="ARBA" id="ARBA00023128"/>
    </source>
</evidence>
<keyword evidence="4" id="KW-0436">Ligase</keyword>
<dbReference type="InterPro" id="IPR005481">
    <property type="entry name" value="BC-like_N"/>
</dbReference>
<dbReference type="PANTHER" id="PTHR18866">
    <property type="entry name" value="CARBOXYLASE:PYRUVATE/ACETYL-COA/PROPIONYL-COA CARBOXYLASE"/>
    <property type="match status" value="1"/>
</dbReference>
<dbReference type="AlphaFoldDB" id="A0AAD8RJI9"/>
<keyword evidence="7" id="KW-0809">Transit peptide</keyword>
<evidence type="ECO:0000256" key="9">
    <source>
        <dbReference type="ARBA" id="ARBA00023267"/>
    </source>
</evidence>
<dbReference type="CDD" id="cd06850">
    <property type="entry name" value="biotinyl_domain"/>
    <property type="match status" value="1"/>
</dbReference>
<dbReference type="InterPro" id="IPR011053">
    <property type="entry name" value="Single_hybrid_motif"/>
</dbReference>
<dbReference type="PROSITE" id="PS50979">
    <property type="entry name" value="BC"/>
    <property type="match status" value="1"/>
</dbReference>
<evidence type="ECO:0000259" key="12">
    <source>
        <dbReference type="PROSITE" id="PS50968"/>
    </source>
</evidence>
<evidence type="ECO:0000256" key="11">
    <source>
        <dbReference type="PROSITE-ProRule" id="PRU00409"/>
    </source>
</evidence>
<evidence type="ECO:0000256" key="7">
    <source>
        <dbReference type="ARBA" id="ARBA00022946"/>
    </source>
</evidence>
<keyword evidence="16" id="KW-1185">Reference proteome</keyword>
<dbReference type="InterPro" id="IPR011761">
    <property type="entry name" value="ATP-grasp"/>
</dbReference>
<evidence type="ECO:0000256" key="4">
    <source>
        <dbReference type="ARBA" id="ARBA00022598"/>
    </source>
</evidence>
<comment type="cofactor">
    <cofactor evidence="1">
        <name>biotin</name>
        <dbReference type="ChEBI" id="CHEBI:57586"/>
    </cofactor>
</comment>
<dbReference type="Pfam" id="PF00289">
    <property type="entry name" value="Biotin_carb_N"/>
    <property type="match status" value="1"/>
</dbReference>
<reference evidence="15" key="1">
    <citation type="submission" date="2023-07" db="EMBL/GenBank/DDBJ databases">
        <title>A chromosome-level genome assembly of Lolium multiflorum.</title>
        <authorList>
            <person name="Chen Y."/>
            <person name="Copetti D."/>
            <person name="Kolliker R."/>
            <person name="Studer B."/>
        </authorList>
    </citation>
    <scope>NUCLEOTIDE SEQUENCE</scope>
    <source>
        <strain evidence="15">02402/16</strain>
        <tissue evidence="15">Leaf</tissue>
    </source>
</reference>
<dbReference type="InterPro" id="IPR000089">
    <property type="entry name" value="Biotin_lipoyl"/>
</dbReference>
<dbReference type="Gene3D" id="3.30.470.20">
    <property type="entry name" value="ATP-grasp fold, B domain"/>
    <property type="match status" value="1"/>
</dbReference>
<keyword evidence="8" id="KW-0496">Mitochondrion</keyword>
<dbReference type="GO" id="GO:0005759">
    <property type="term" value="C:mitochondrial matrix"/>
    <property type="evidence" value="ECO:0007669"/>
    <property type="project" value="UniProtKB-SubCell"/>
</dbReference>
<keyword evidence="5 11" id="KW-0547">Nucleotide-binding</keyword>
<gene>
    <name evidence="15" type="ORF">QYE76_000840</name>
</gene>
<dbReference type="InterPro" id="IPR016185">
    <property type="entry name" value="PreATP-grasp_dom_sf"/>
</dbReference>
<dbReference type="InterPro" id="IPR050856">
    <property type="entry name" value="Biotin_carboxylase_complex"/>
</dbReference>
<keyword evidence="6 11" id="KW-0067">ATP-binding</keyword>
<dbReference type="InterPro" id="IPR001882">
    <property type="entry name" value="Biotin_BS"/>
</dbReference>
<proteinExistence type="predicted"/>
<comment type="pathway">
    <text evidence="3">Amino-acid degradation.</text>
</comment>
<evidence type="ECO:0000256" key="3">
    <source>
        <dbReference type="ARBA" id="ARBA00005023"/>
    </source>
</evidence>
<dbReference type="Proteomes" id="UP001231189">
    <property type="component" value="Unassembled WGS sequence"/>
</dbReference>
<dbReference type="GO" id="GO:0004485">
    <property type="term" value="F:methylcrotonoyl-CoA carboxylase activity"/>
    <property type="evidence" value="ECO:0007669"/>
    <property type="project" value="TreeGrafter"/>
</dbReference>
<dbReference type="FunFam" id="3.30.1490.20:FF:000003">
    <property type="entry name" value="acetyl-CoA carboxylase isoform X1"/>
    <property type="match status" value="1"/>
</dbReference>
<dbReference type="SMART" id="SM00878">
    <property type="entry name" value="Biotin_carb_C"/>
    <property type="match status" value="1"/>
</dbReference>
<keyword evidence="9" id="KW-0092">Biotin</keyword>
<dbReference type="Pfam" id="PF02785">
    <property type="entry name" value="Biotin_carb_C"/>
    <property type="match status" value="1"/>
</dbReference>
<dbReference type="InterPro" id="IPR011054">
    <property type="entry name" value="Rudment_hybrid_motif"/>
</dbReference>
<dbReference type="InterPro" id="IPR005482">
    <property type="entry name" value="Biotin_COase_C"/>
</dbReference>
<evidence type="ECO:0000256" key="10">
    <source>
        <dbReference type="ARBA" id="ARBA00062371"/>
    </source>
</evidence>